<dbReference type="VEuPathDB" id="FungiDB:FUN_015577"/>
<evidence type="ECO:0000313" key="2">
    <source>
        <dbReference type="Proteomes" id="UP000234323"/>
    </source>
</evidence>
<name>A0A2I1GIF5_9GLOM</name>
<dbReference type="VEuPathDB" id="FungiDB:RhiirFUN_011454"/>
<proteinExistence type="predicted"/>
<gene>
    <name evidence="1" type="ORF">RhiirA4_543297</name>
</gene>
<keyword evidence="2" id="KW-1185">Reference proteome</keyword>
<dbReference type="Proteomes" id="UP000234323">
    <property type="component" value="Unassembled WGS sequence"/>
</dbReference>
<accession>A0A2I1GIF5</accession>
<sequence length="127" mass="14938">MTKRTAIFLLQFYEKIWINQGKAERIKKVCCYLPPLTKRLPIGVGHPPSQEQFCYYCDNISNNCGYVLIYGHAYHQECFTKLGSKYIYCYEYLPLSIDELTRSFNERLQMESENEFDSPSADDIYST</sequence>
<reference evidence="1 2" key="1">
    <citation type="submission" date="2015-10" db="EMBL/GenBank/DDBJ databases">
        <title>Genome analyses suggest a sexual origin of heterokaryosis in a supposedly ancient asexual fungus.</title>
        <authorList>
            <person name="Ropars J."/>
            <person name="Sedzielewska K."/>
            <person name="Noel J."/>
            <person name="Charron P."/>
            <person name="Farinelli L."/>
            <person name="Marton T."/>
            <person name="Kruger M."/>
            <person name="Pelin A."/>
            <person name="Brachmann A."/>
            <person name="Corradi N."/>
        </authorList>
    </citation>
    <scope>NUCLEOTIDE SEQUENCE [LARGE SCALE GENOMIC DNA]</scope>
    <source>
        <strain evidence="1 2">A4</strain>
    </source>
</reference>
<protein>
    <submittedName>
        <fullName evidence="1">Uncharacterized protein</fullName>
    </submittedName>
</protein>
<dbReference type="EMBL" id="LLXI01000451">
    <property type="protein sequence ID" value="PKY46395.1"/>
    <property type="molecule type" value="Genomic_DNA"/>
</dbReference>
<dbReference type="AlphaFoldDB" id="A0A2I1GIF5"/>
<evidence type="ECO:0000313" key="1">
    <source>
        <dbReference type="EMBL" id="PKY46395.1"/>
    </source>
</evidence>
<comment type="caution">
    <text evidence="1">The sequence shown here is derived from an EMBL/GenBank/DDBJ whole genome shotgun (WGS) entry which is preliminary data.</text>
</comment>
<organism evidence="1 2">
    <name type="scientific">Rhizophagus irregularis</name>
    <dbReference type="NCBI Taxonomy" id="588596"/>
    <lineage>
        <taxon>Eukaryota</taxon>
        <taxon>Fungi</taxon>
        <taxon>Fungi incertae sedis</taxon>
        <taxon>Mucoromycota</taxon>
        <taxon>Glomeromycotina</taxon>
        <taxon>Glomeromycetes</taxon>
        <taxon>Glomerales</taxon>
        <taxon>Glomeraceae</taxon>
        <taxon>Rhizophagus</taxon>
    </lineage>
</organism>